<evidence type="ECO:0000256" key="1">
    <source>
        <dbReference type="SAM" id="MobiDB-lite"/>
    </source>
</evidence>
<dbReference type="PANTHER" id="PTHR35562:SF2">
    <property type="entry name" value="DNA ENDONUCLEASE SMRA-RELATED"/>
    <property type="match status" value="1"/>
</dbReference>
<dbReference type="STRING" id="1238182.C882_3205"/>
<evidence type="ECO:0000313" key="3">
    <source>
        <dbReference type="EMBL" id="EKV32141.1"/>
    </source>
</evidence>
<evidence type="ECO:0000259" key="2">
    <source>
        <dbReference type="PROSITE" id="PS50828"/>
    </source>
</evidence>
<gene>
    <name evidence="3" type="ORF">C882_3205</name>
</gene>
<keyword evidence="4" id="KW-1185">Reference proteome</keyword>
<proteinExistence type="predicted"/>
<dbReference type="EMBL" id="ANHY01000004">
    <property type="protein sequence ID" value="EKV32141.1"/>
    <property type="molecule type" value="Genomic_DNA"/>
</dbReference>
<feature type="compositionally biased region" description="Acidic residues" evidence="1">
    <location>
        <begin position="41"/>
        <end position="51"/>
    </location>
</feature>
<comment type="caution">
    <text evidence="3">The sequence shown here is derived from an EMBL/GenBank/DDBJ whole genome shotgun (WGS) entry which is preliminary data.</text>
</comment>
<dbReference type="InterPro" id="IPR002625">
    <property type="entry name" value="Smr_dom"/>
</dbReference>
<evidence type="ECO:0000313" key="4">
    <source>
        <dbReference type="Proteomes" id="UP000009881"/>
    </source>
</evidence>
<dbReference type="InterPro" id="IPR036063">
    <property type="entry name" value="Smr_dom_sf"/>
</dbReference>
<dbReference type="PROSITE" id="PS50828">
    <property type="entry name" value="SMR"/>
    <property type="match status" value="1"/>
</dbReference>
<dbReference type="Proteomes" id="UP000009881">
    <property type="component" value="Unassembled WGS sequence"/>
</dbReference>
<dbReference type="Gene3D" id="3.30.1370.110">
    <property type="match status" value="1"/>
</dbReference>
<dbReference type="PANTHER" id="PTHR35562">
    <property type="entry name" value="DNA ENDONUCLEASE SMRA-RELATED"/>
    <property type="match status" value="1"/>
</dbReference>
<name>K9HV99_9PROT</name>
<feature type="compositionally biased region" description="Pro residues" evidence="1">
    <location>
        <begin position="52"/>
        <end position="61"/>
    </location>
</feature>
<dbReference type="AlphaFoldDB" id="K9HV99"/>
<organism evidence="3 4">
    <name type="scientific">Caenispirillum salinarum AK4</name>
    <dbReference type="NCBI Taxonomy" id="1238182"/>
    <lineage>
        <taxon>Bacteria</taxon>
        <taxon>Pseudomonadati</taxon>
        <taxon>Pseudomonadota</taxon>
        <taxon>Alphaproteobacteria</taxon>
        <taxon>Rhodospirillales</taxon>
        <taxon>Novispirillaceae</taxon>
        <taxon>Caenispirillum</taxon>
    </lineage>
</organism>
<protein>
    <submittedName>
        <fullName evidence="3">Smr protein/MutS2-like protein</fullName>
    </submittedName>
</protein>
<feature type="compositionally biased region" description="Low complexity" evidence="1">
    <location>
        <begin position="28"/>
        <end position="40"/>
    </location>
</feature>
<feature type="domain" description="Smr" evidence="2">
    <location>
        <begin position="121"/>
        <end position="205"/>
    </location>
</feature>
<dbReference type="eggNOG" id="COG2840">
    <property type="taxonomic scope" value="Bacteria"/>
</dbReference>
<dbReference type="SUPFAM" id="SSF160443">
    <property type="entry name" value="SMR domain-like"/>
    <property type="match status" value="1"/>
</dbReference>
<feature type="region of interest" description="Disordered" evidence="1">
    <location>
        <begin position="28"/>
        <end position="110"/>
    </location>
</feature>
<dbReference type="Pfam" id="PF01713">
    <property type="entry name" value="Smr"/>
    <property type="match status" value="1"/>
</dbReference>
<dbReference type="SMART" id="SM00463">
    <property type="entry name" value="SMR"/>
    <property type="match status" value="1"/>
</dbReference>
<accession>K9HV99</accession>
<sequence>MMARRGRKRSLTPDEAALWQAVVQTAEPLAPARARPAAPDTESEPAPDPEAEAPPVPPIPRPSKSGYRASSGGMAAVHGAQTPAAEAKKRLQQLSHGQTAGIDRRTASRFTRGRMNIDGRIDLHGMTQETAHRALCGFLARAYDKGSRCVIVVTGKGSRGGEGGGVLRRMVPMWLNEPGLRSRILSFSHAQPRDGGEGALYVLLKRKRGG</sequence>
<reference evidence="3 4" key="1">
    <citation type="journal article" date="2013" name="Genome Announc.">
        <title>Draft Genome Sequence of an Alphaproteobacterium, Caenispirillum salinarum AK4(T), Isolated from a Solar Saltern.</title>
        <authorList>
            <person name="Khatri I."/>
            <person name="Singh A."/>
            <person name="Korpole S."/>
            <person name="Pinnaka A.K."/>
            <person name="Subramanian S."/>
        </authorList>
    </citation>
    <scope>NUCLEOTIDE SEQUENCE [LARGE SCALE GENOMIC DNA]</scope>
    <source>
        <strain evidence="3 4">AK4</strain>
    </source>
</reference>